<feature type="transmembrane region" description="Helical" evidence="9">
    <location>
        <begin position="12"/>
        <end position="34"/>
    </location>
</feature>
<comment type="similarity">
    <text evidence="2">Belongs to the cytochrome P450 family.</text>
</comment>
<reference evidence="10" key="2">
    <citation type="submission" date="2023-05" db="EMBL/GenBank/DDBJ databases">
        <authorList>
            <consortium name="Lawrence Berkeley National Laboratory"/>
            <person name="Steindorff A."/>
            <person name="Hensen N."/>
            <person name="Bonometti L."/>
            <person name="Westerberg I."/>
            <person name="Brannstrom I.O."/>
            <person name="Guillou S."/>
            <person name="Cros-Aarteil S."/>
            <person name="Calhoun S."/>
            <person name="Haridas S."/>
            <person name="Kuo A."/>
            <person name="Mondo S."/>
            <person name="Pangilinan J."/>
            <person name="Riley R."/>
            <person name="Labutti K."/>
            <person name="Andreopoulos B."/>
            <person name="Lipzen A."/>
            <person name="Chen C."/>
            <person name="Yanf M."/>
            <person name="Daum C."/>
            <person name="Ng V."/>
            <person name="Clum A."/>
            <person name="Ohm R."/>
            <person name="Martin F."/>
            <person name="Silar P."/>
            <person name="Natvig D."/>
            <person name="Lalanne C."/>
            <person name="Gautier V."/>
            <person name="Ament-Velasquez S.L."/>
            <person name="Kruys A."/>
            <person name="Hutchinson M.I."/>
            <person name="Powell A.J."/>
            <person name="Barry K."/>
            <person name="Miller A.N."/>
            <person name="Grigoriev I.V."/>
            <person name="Debuchy R."/>
            <person name="Gladieux P."/>
            <person name="Thoren M.H."/>
            <person name="Johannesson H."/>
        </authorList>
    </citation>
    <scope>NUCLEOTIDE SEQUENCE</scope>
    <source>
        <strain evidence="10">PSN293</strain>
    </source>
</reference>
<organism evidence="10 11">
    <name type="scientific">Rhypophila decipiens</name>
    <dbReference type="NCBI Taxonomy" id="261697"/>
    <lineage>
        <taxon>Eukaryota</taxon>
        <taxon>Fungi</taxon>
        <taxon>Dikarya</taxon>
        <taxon>Ascomycota</taxon>
        <taxon>Pezizomycotina</taxon>
        <taxon>Sordariomycetes</taxon>
        <taxon>Sordariomycetidae</taxon>
        <taxon>Sordariales</taxon>
        <taxon>Naviculisporaceae</taxon>
        <taxon>Rhypophila</taxon>
    </lineage>
</organism>
<dbReference type="GO" id="GO:0005506">
    <property type="term" value="F:iron ion binding"/>
    <property type="evidence" value="ECO:0007669"/>
    <property type="project" value="InterPro"/>
</dbReference>
<dbReference type="AlphaFoldDB" id="A0AAN7B6M5"/>
<keyword evidence="5" id="KW-0560">Oxidoreductase</keyword>
<keyword evidence="9" id="KW-1133">Transmembrane helix</keyword>
<evidence type="ECO:0000256" key="7">
    <source>
        <dbReference type="ARBA" id="ARBA00023033"/>
    </source>
</evidence>
<comment type="cofactor">
    <cofactor evidence="1 8">
        <name>heme</name>
        <dbReference type="ChEBI" id="CHEBI:30413"/>
    </cofactor>
</comment>
<dbReference type="InterPro" id="IPR001128">
    <property type="entry name" value="Cyt_P450"/>
</dbReference>
<protein>
    <submittedName>
        <fullName evidence="10">Cytochrome P450 E-class, group I</fullName>
    </submittedName>
</protein>
<dbReference type="InterPro" id="IPR036396">
    <property type="entry name" value="Cyt_P450_sf"/>
</dbReference>
<keyword evidence="6 8" id="KW-0408">Iron</keyword>
<dbReference type="PANTHER" id="PTHR24305:SF77">
    <property type="entry name" value="CYTOCHROME P450 MONOOXYGENASE"/>
    <property type="match status" value="1"/>
</dbReference>
<keyword evidence="7" id="KW-0503">Monooxygenase</keyword>
<evidence type="ECO:0000256" key="3">
    <source>
        <dbReference type="ARBA" id="ARBA00022617"/>
    </source>
</evidence>
<dbReference type="InterPro" id="IPR002401">
    <property type="entry name" value="Cyt_P450_E_grp-I"/>
</dbReference>
<evidence type="ECO:0000256" key="1">
    <source>
        <dbReference type="ARBA" id="ARBA00001971"/>
    </source>
</evidence>
<dbReference type="Gene3D" id="1.10.630.10">
    <property type="entry name" value="Cytochrome P450"/>
    <property type="match status" value="1"/>
</dbReference>
<dbReference type="GO" id="GO:0020037">
    <property type="term" value="F:heme binding"/>
    <property type="evidence" value="ECO:0007669"/>
    <property type="project" value="InterPro"/>
</dbReference>
<keyword evidence="3 8" id="KW-0349">Heme</keyword>
<dbReference type="EMBL" id="MU858185">
    <property type="protein sequence ID" value="KAK4210070.1"/>
    <property type="molecule type" value="Genomic_DNA"/>
</dbReference>
<dbReference type="GO" id="GO:0016705">
    <property type="term" value="F:oxidoreductase activity, acting on paired donors, with incorporation or reduction of molecular oxygen"/>
    <property type="evidence" value="ECO:0007669"/>
    <property type="project" value="InterPro"/>
</dbReference>
<evidence type="ECO:0000256" key="9">
    <source>
        <dbReference type="SAM" id="Phobius"/>
    </source>
</evidence>
<accession>A0AAN7B6M5</accession>
<evidence type="ECO:0000313" key="10">
    <source>
        <dbReference type="EMBL" id="KAK4210070.1"/>
    </source>
</evidence>
<sequence>MGLLNTLRDHPAVSYMAGNPLTSILALLGILLAVSSIRSYLRLRHIPGPFLARHTYMWFMRKMASGNIHEMLPKLQEEYGPLLRIGPNDLLLGDLDELLRTNSFRDGMGRSDWFRNMRFDSAGEGMASMLDTAEHDARKAMLLRAYEGRGEVNLEKLMDSQLEKLISLIQEDCLDKVVDWAAMARWFSVDLATLATMGKAWGSMDSRSDLHGFFQVADEVVPFMHTLTTWAAARKITGNGLFLRLLGPKTTDKAGIGKFMEVTKSEVARRFAHPDDKVEDMLGEWMKQGLAQADCDQEVSMATIAGADTSAIPTRAAILYLGSTPYVYNKLKAEIAEGIKAGKISSPITLQEARALPYLQAVLYETFRILPGTSTGFAKRVNPGGDVICGYKVPAGTDIYPNNVALVRNKAVFGEDVEIFRPERWLNKAPEERLCMEKHVDFLFGHGRFMCPGKNLAWLGLNKIFVEILRNFDIQIARPHRPWTMKYYSTLCISDLPVKFTEGKIQV</sequence>
<feature type="binding site" description="axial binding residue" evidence="8">
    <location>
        <position position="451"/>
    </location>
    <ligand>
        <name>heme</name>
        <dbReference type="ChEBI" id="CHEBI:30413"/>
    </ligand>
    <ligandPart>
        <name>Fe</name>
        <dbReference type="ChEBI" id="CHEBI:18248"/>
    </ligandPart>
</feature>
<dbReference type="PANTHER" id="PTHR24305">
    <property type="entry name" value="CYTOCHROME P450"/>
    <property type="match status" value="1"/>
</dbReference>
<evidence type="ECO:0000256" key="6">
    <source>
        <dbReference type="ARBA" id="ARBA00023004"/>
    </source>
</evidence>
<keyword evidence="9" id="KW-0472">Membrane</keyword>
<keyword evidence="9" id="KW-0812">Transmembrane</keyword>
<keyword evidence="4 8" id="KW-0479">Metal-binding</keyword>
<evidence type="ECO:0000256" key="8">
    <source>
        <dbReference type="PIRSR" id="PIRSR602401-1"/>
    </source>
</evidence>
<proteinExistence type="inferred from homology"/>
<keyword evidence="11" id="KW-1185">Reference proteome</keyword>
<evidence type="ECO:0000313" key="11">
    <source>
        <dbReference type="Proteomes" id="UP001301769"/>
    </source>
</evidence>
<evidence type="ECO:0000256" key="5">
    <source>
        <dbReference type="ARBA" id="ARBA00023002"/>
    </source>
</evidence>
<evidence type="ECO:0000256" key="2">
    <source>
        <dbReference type="ARBA" id="ARBA00010617"/>
    </source>
</evidence>
<comment type="caution">
    <text evidence="10">The sequence shown here is derived from an EMBL/GenBank/DDBJ whole genome shotgun (WGS) entry which is preliminary data.</text>
</comment>
<dbReference type="SUPFAM" id="SSF48264">
    <property type="entry name" value="Cytochrome P450"/>
    <property type="match status" value="1"/>
</dbReference>
<gene>
    <name evidence="10" type="ORF">QBC37DRAFT_403746</name>
</gene>
<dbReference type="Pfam" id="PF00067">
    <property type="entry name" value="p450"/>
    <property type="match status" value="1"/>
</dbReference>
<reference evidence="10" key="1">
    <citation type="journal article" date="2023" name="Mol. Phylogenet. Evol.">
        <title>Genome-scale phylogeny and comparative genomics of the fungal order Sordariales.</title>
        <authorList>
            <person name="Hensen N."/>
            <person name="Bonometti L."/>
            <person name="Westerberg I."/>
            <person name="Brannstrom I.O."/>
            <person name="Guillou S."/>
            <person name="Cros-Aarteil S."/>
            <person name="Calhoun S."/>
            <person name="Haridas S."/>
            <person name="Kuo A."/>
            <person name="Mondo S."/>
            <person name="Pangilinan J."/>
            <person name="Riley R."/>
            <person name="LaButti K."/>
            <person name="Andreopoulos B."/>
            <person name="Lipzen A."/>
            <person name="Chen C."/>
            <person name="Yan M."/>
            <person name="Daum C."/>
            <person name="Ng V."/>
            <person name="Clum A."/>
            <person name="Steindorff A."/>
            <person name="Ohm R.A."/>
            <person name="Martin F."/>
            <person name="Silar P."/>
            <person name="Natvig D.O."/>
            <person name="Lalanne C."/>
            <person name="Gautier V."/>
            <person name="Ament-Velasquez S.L."/>
            <person name="Kruys A."/>
            <person name="Hutchinson M.I."/>
            <person name="Powell A.J."/>
            <person name="Barry K."/>
            <person name="Miller A.N."/>
            <person name="Grigoriev I.V."/>
            <person name="Debuchy R."/>
            <person name="Gladieux P."/>
            <person name="Hiltunen Thoren M."/>
            <person name="Johannesson H."/>
        </authorList>
    </citation>
    <scope>NUCLEOTIDE SEQUENCE</scope>
    <source>
        <strain evidence="10">PSN293</strain>
    </source>
</reference>
<dbReference type="Proteomes" id="UP001301769">
    <property type="component" value="Unassembled WGS sequence"/>
</dbReference>
<dbReference type="PRINTS" id="PR00463">
    <property type="entry name" value="EP450I"/>
</dbReference>
<dbReference type="GO" id="GO:0004497">
    <property type="term" value="F:monooxygenase activity"/>
    <property type="evidence" value="ECO:0007669"/>
    <property type="project" value="UniProtKB-KW"/>
</dbReference>
<name>A0AAN7B6M5_9PEZI</name>
<dbReference type="InterPro" id="IPR050121">
    <property type="entry name" value="Cytochrome_P450_monoxygenase"/>
</dbReference>
<evidence type="ECO:0000256" key="4">
    <source>
        <dbReference type="ARBA" id="ARBA00022723"/>
    </source>
</evidence>